<accession>A0A1N6F0W1</accession>
<evidence type="ECO:0000313" key="1">
    <source>
        <dbReference type="EMBL" id="SIN88938.1"/>
    </source>
</evidence>
<evidence type="ECO:0008006" key="3">
    <source>
        <dbReference type="Google" id="ProtNLM"/>
    </source>
</evidence>
<gene>
    <name evidence="1" type="ORF">SAMN05421769_0882</name>
</gene>
<dbReference type="AlphaFoldDB" id="A0A1N6F0W1"/>
<dbReference type="OrthoDB" id="1466811at2"/>
<dbReference type="EMBL" id="FSRQ01000001">
    <property type="protein sequence ID" value="SIN88938.1"/>
    <property type="molecule type" value="Genomic_DNA"/>
</dbReference>
<evidence type="ECO:0000313" key="2">
    <source>
        <dbReference type="Proteomes" id="UP000184782"/>
    </source>
</evidence>
<dbReference type="STRING" id="59733.SAMN05421769_0882"/>
<sequence>MKQKILLTGAFMFLFLIGFSQSKTTLRKQMENYTNKIDSVVVEERNKMNAEFDLLEKKMKAGEISEKEMNELKNTAAIRYEAIINDEIDRQKDEYEEITGKTVRRALFKSNITKNNNLFRTARGALLDLTFEQPEFDDPEDPKNYLESFGYVAGISLINFTDNKFFNFSKGNELKNSMSGNFTLRYENQLGKTTSPVFYRVGLGWRLESIIPSNDRIFAQDDKNLYLTDFAGNNFKSAWLRTDYIYVPVEAIFVLNPKYKEYKGVRYIDNTKKQLRIGLGLYGGTKINDKIHLQYKNDFGNRVYNREGVSKGLNPFIFGGKISIEYFGFNIFVMKDFTPIFNNDALIGNKRGVQIGIDLWAITF</sequence>
<dbReference type="Proteomes" id="UP000184782">
    <property type="component" value="Unassembled WGS sequence"/>
</dbReference>
<dbReference type="RefSeq" id="WP_143747518.1">
    <property type="nucleotide sequence ID" value="NZ_FSRQ01000001.1"/>
</dbReference>
<protein>
    <recommendedName>
        <fullName evidence="3">Outer membrane protein beta-barrel domain-containing protein</fullName>
    </recommendedName>
</protein>
<name>A0A1N6F0W1_9FLAO</name>
<proteinExistence type="predicted"/>
<organism evidence="1 2">
    <name type="scientific">Chryseobacterium scophthalmum</name>
    <dbReference type="NCBI Taxonomy" id="59733"/>
    <lineage>
        <taxon>Bacteria</taxon>
        <taxon>Pseudomonadati</taxon>
        <taxon>Bacteroidota</taxon>
        <taxon>Flavobacteriia</taxon>
        <taxon>Flavobacteriales</taxon>
        <taxon>Weeksellaceae</taxon>
        <taxon>Chryseobacterium group</taxon>
        <taxon>Chryseobacterium</taxon>
    </lineage>
</organism>
<reference evidence="2" key="1">
    <citation type="submission" date="2016-12" db="EMBL/GenBank/DDBJ databases">
        <authorList>
            <person name="Varghese N."/>
            <person name="Submissions S."/>
        </authorList>
    </citation>
    <scope>NUCLEOTIDE SEQUENCE [LARGE SCALE GENOMIC DNA]</scope>
    <source>
        <strain evidence="2">DSM 16779</strain>
    </source>
</reference>
<keyword evidence="2" id="KW-1185">Reference proteome</keyword>